<dbReference type="PIRSF" id="PIRSF001365">
    <property type="entry name" value="DHDPS"/>
    <property type="match status" value="1"/>
</dbReference>
<dbReference type="SMART" id="SM01130">
    <property type="entry name" value="DHDPS"/>
    <property type="match status" value="1"/>
</dbReference>
<protein>
    <submittedName>
        <fullName evidence="4">Dihydrodipicolinate synthase family protein</fullName>
    </submittedName>
</protein>
<dbReference type="RefSeq" id="WP_368374304.1">
    <property type="nucleotide sequence ID" value="NZ_JBFRYB010000001.1"/>
</dbReference>
<comment type="caution">
    <text evidence="4">The sequence shown here is derived from an EMBL/GenBank/DDBJ whole genome shotgun (WGS) entry which is preliminary data.</text>
</comment>
<name>A0ABV3TTT1_9GAMM</name>
<dbReference type="InterPro" id="IPR013785">
    <property type="entry name" value="Aldolase_TIM"/>
</dbReference>
<dbReference type="PANTHER" id="PTHR12128:SF66">
    <property type="entry name" value="4-HYDROXY-2-OXOGLUTARATE ALDOLASE, MITOCHONDRIAL"/>
    <property type="match status" value="1"/>
</dbReference>
<proteinExistence type="inferred from homology"/>
<sequence>MIKGSIVNLTTPTHSDGSPDYEVLETLVDWHVDCGSSALIVGSALNQSSEMSIDERTEILRRAIWQSDGRIDVIADLSSSRQEAVFDFASAADEFGASAALLTLPSPIGLSQNELFEYLRAVLELGGLPLIISDDLRASNSLPSIDVAALSQISGIAGFINYSANPIEGHIPELPSGFALYSGDVASGCHRVLNGYAGIVSVVANIAPALVHSLYSAAASGDQKKAELLNARLLPLVQVILEEPNALPIKWALIEMGSIPEGSHPPSLLHTSDYADLRRALRAALIPI</sequence>
<accession>A0ABV3TTT1</accession>
<reference evidence="4 5" key="1">
    <citation type="journal article" date="2011" name="Int. J. Syst. Evol. Microbiol.">
        <title>Zhongshania antarctica gen. nov., sp. nov. and Zhongshania guokunii sp. nov., gammaproteobacteria respectively isolated from coastal attached (fast) ice and surface seawater of the Antarctic.</title>
        <authorList>
            <person name="Li H.J."/>
            <person name="Zhang X.Y."/>
            <person name="Chen C.X."/>
            <person name="Zhang Y.J."/>
            <person name="Gao Z.M."/>
            <person name="Yu Y."/>
            <person name="Chen X.L."/>
            <person name="Chen B."/>
            <person name="Zhang Y.Z."/>
        </authorList>
    </citation>
    <scope>NUCLEOTIDE SEQUENCE [LARGE SCALE GENOMIC DNA]</scope>
    <source>
        <strain evidence="4 5">R06B22</strain>
    </source>
</reference>
<comment type="similarity">
    <text evidence="1 3">Belongs to the DapA family.</text>
</comment>
<gene>
    <name evidence="4" type="ORF">AB4875_01700</name>
</gene>
<evidence type="ECO:0000256" key="1">
    <source>
        <dbReference type="ARBA" id="ARBA00007592"/>
    </source>
</evidence>
<dbReference type="Pfam" id="PF00701">
    <property type="entry name" value="DHDPS"/>
    <property type="match status" value="1"/>
</dbReference>
<organism evidence="4 5">
    <name type="scientific">Zhongshania arctica</name>
    <dbReference type="NCBI Taxonomy" id="3238302"/>
    <lineage>
        <taxon>Bacteria</taxon>
        <taxon>Pseudomonadati</taxon>
        <taxon>Pseudomonadota</taxon>
        <taxon>Gammaproteobacteria</taxon>
        <taxon>Cellvibrionales</taxon>
        <taxon>Spongiibacteraceae</taxon>
        <taxon>Zhongshania</taxon>
    </lineage>
</organism>
<dbReference type="Gene3D" id="3.20.20.70">
    <property type="entry name" value="Aldolase class I"/>
    <property type="match status" value="1"/>
</dbReference>
<evidence type="ECO:0000313" key="5">
    <source>
        <dbReference type="Proteomes" id="UP001557484"/>
    </source>
</evidence>
<keyword evidence="5" id="KW-1185">Reference proteome</keyword>
<dbReference type="Proteomes" id="UP001557484">
    <property type="component" value="Unassembled WGS sequence"/>
</dbReference>
<keyword evidence="2 3" id="KW-0456">Lyase</keyword>
<evidence type="ECO:0000256" key="2">
    <source>
        <dbReference type="ARBA" id="ARBA00023239"/>
    </source>
</evidence>
<dbReference type="SUPFAM" id="SSF51569">
    <property type="entry name" value="Aldolase"/>
    <property type="match status" value="1"/>
</dbReference>
<dbReference type="EMBL" id="JBFRYB010000001">
    <property type="protein sequence ID" value="MEX1664179.1"/>
    <property type="molecule type" value="Genomic_DNA"/>
</dbReference>
<dbReference type="InterPro" id="IPR002220">
    <property type="entry name" value="DapA-like"/>
</dbReference>
<dbReference type="PANTHER" id="PTHR12128">
    <property type="entry name" value="DIHYDRODIPICOLINATE SYNTHASE"/>
    <property type="match status" value="1"/>
</dbReference>
<evidence type="ECO:0000313" key="4">
    <source>
        <dbReference type="EMBL" id="MEX1664179.1"/>
    </source>
</evidence>
<evidence type="ECO:0000256" key="3">
    <source>
        <dbReference type="PIRNR" id="PIRNR001365"/>
    </source>
</evidence>